<dbReference type="OrthoDB" id="61437at2759"/>
<dbReference type="Pfam" id="PF13676">
    <property type="entry name" value="TIR_2"/>
    <property type="match status" value="1"/>
</dbReference>
<dbReference type="InterPro" id="IPR035897">
    <property type="entry name" value="Toll_tir_struct_dom_sf"/>
</dbReference>
<evidence type="ECO:0000259" key="1">
    <source>
        <dbReference type="PROSITE" id="PS50104"/>
    </source>
</evidence>
<organism evidence="2 3">
    <name type="scientific">Rhizoclosmatium globosum</name>
    <dbReference type="NCBI Taxonomy" id="329046"/>
    <lineage>
        <taxon>Eukaryota</taxon>
        <taxon>Fungi</taxon>
        <taxon>Fungi incertae sedis</taxon>
        <taxon>Chytridiomycota</taxon>
        <taxon>Chytridiomycota incertae sedis</taxon>
        <taxon>Chytridiomycetes</taxon>
        <taxon>Chytridiales</taxon>
        <taxon>Chytriomycetaceae</taxon>
        <taxon>Rhizoclosmatium</taxon>
    </lineage>
</organism>
<dbReference type="AlphaFoldDB" id="A0A1Y2BZP5"/>
<name>A0A1Y2BZP5_9FUNG</name>
<feature type="domain" description="TIR" evidence="1">
    <location>
        <begin position="8"/>
        <end position="170"/>
    </location>
</feature>
<dbReference type="STRING" id="329046.A0A1Y2BZP5"/>
<protein>
    <recommendedName>
        <fullName evidence="1">TIR domain-containing protein</fullName>
    </recommendedName>
</protein>
<dbReference type="Proteomes" id="UP000193642">
    <property type="component" value="Unassembled WGS sequence"/>
</dbReference>
<keyword evidence="3" id="KW-1185">Reference proteome</keyword>
<dbReference type="PROSITE" id="PS50104">
    <property type="entry name" value="TIR"/>
    <property type="match status" value="1"/>
</dbReference>
<comment type="caution">
    <text evidence="2">The sequence shown here is derived from an EMBL/GenBank/DDBJ whole genome shotgun (WGS) entry which is preliminary data.</text>
</comment>
<evidence type="ECO:0000313" key="3">
    <source>
        <dbReference type="Proteomes" id="UP000193642"/>
    </source>
</evidence>
<dbReference type="GO" id="GO:0007165">
    <property type="term" value="P:signal transduction"/>
    <property type="evidence" value="ECO:0007669"/>
    <property type="project" value="InterPro"/>
</dbReference>
<dbReference type="InterPro" id="IPR000157">
    <property type="entry name" value="TIR_dom"/>
</dbReference>
<gene>
    <name evidence="2" type="ORF">BCR33DRAFT_373468</name>
</gene>
<dbReference type="EMBL" id="MCGO01000036">
    <property type="protein sequence ID" value="ORY40252.1"/>
    <property type="molecule type" value="Genomic_DNA"/>
</dbReference>
<accession>A0A1Y2BZP5</accession>
<dbReference type="SUPFAM" id="SSF52200">
    <property type="entry name" value="Toll/Interleukin receptor TIR domain"/>
    <property type="match status" value="1"/>
</dbReference>
<evidence type="ECO:0000313" key="2">
    <source>
        <dbReference type="EMBL" id="ORY40252.1"/>
    </source>
</evidence>
<dbReference type="Gene3D" id="3.40.50.10140">
    <property type="entry name" value="Toll/interleukin-1 receptor homology (TIR) domain"/>
    <property type="match status" value="1"/>
</dbReference>
<sequence length="463" mass="52267">MADEENKKQFHIFISYRVNTDADLAEKLCDKLQALTILNEQREVRIKCFLDKQNLKEGVDYTSQFMTALTGSCLVLPIVSEACLKSMLNLQAGWTDNVLKEWQTALHFQSMDKLTIIPILVGANEVVGGSKVYRKFEGFTMVGQLPDLVLPDAINDHTVKQVIGNLFKLQGIFLNPLELTDKLAVIQSRFSSEVWPSYRTLWSNVAELGPEPQLTCVQCLQPYTESSNGDGACRFHLTDGPIQEYGRTYACCQLKDPLLGCHRNRHNPKHHNRFKYGSFVNWRAGIMWNTLMSRTHAKISADDYSEEYADETAWIRVGATTSNAGKDQNKLMIASAIPYESWFMLFEKEELIGVDTRLPVFSLKGQRDEYAIGRWIVSDEGHEVIGINIECGTRTSVSPSSVKVHFAWPEINDFNGPEATLIEFCKSAAFGERPLPKALQNIKNPYNLPTTPLVKVSRQSLES</sequence>
<proteinExistence type="predicted"/>
<reference evidence="2 3" key="1">
    <citation type="submission" date="2016-07" db="EMBL/GenBank/DDBJ databases">
        <title>Pervasive Adenine N6-methylation of Active Genes in Fungi.</title>
        <authorList>
            <consortium name="DOE Joint Genome Institute"/>
            <person name="Mondo S.J."/>
            <person name="Dannebaum R.O."/>
            <person name="Kuo R.C."/>
            <person name="Labutti K."/>
            <person name="Haridas S."/>
            <person name="Kuo A."/>
            <person name="Salamov A."/>
            <person name="Ahrendt S.R."/>
            <person name="Lipzen A."/>
            <person name="Sullivan W."/>
            <person name="Andreopoulos W.B."/>
            <person name="Clum A."/>
            <person name="Lindquist E."/>
            <person name="Daum C."/>
            <person name="Ramamoorthy G.K."/>
            <person name="Gryganskyi A."/>
            <person name="Culley D."/>
            <person name="Magnuson J.K."/>
            <person name="James T.Y."/>
            <person name="O'Malley M.A."/>
            <person name="Stajich J.E."/>
            <person name="Spatafora J.W."/>
            <person name="Visel A."/>
            <person name="Grigoriev I.V."/>
        </authorList>
    </citation>
    <scope>NUCLEOTIDE SEQUENCE [LARGE SCALE GENOMIC DNA]</scope>
    <source>
        <strain evidence="2 3">JEL800</strain>
    </source>
</reference>